<evidence type="ECO:0000256" key="9">
    <source>
        <dbReference type="ARBA" id="ARBA00048552"/>
    </source>
</evidence>
<dbReference type="PANTHER" id="PTHR34476">
    <property type="entry name" value="DNA-DIRECTED RNA POLYMERASE SUBUNIT OMEGA"/>
    <property type="match status" value="1"/>
</dbReference>
<dbReference type="EMBL" id="CP001720">
    <property type="protein sequence ID" value="ACV63130.1"/>
    <property type="molecule type" value="Genomic_DNA"/>
</dbReference>
<dbReference type="SMART" id="SM01409">
    <property type="entry name" value="RNA_pol_Rpb6"/>
    <property type="match status" value="1"/>
</dbReference>
<evidence type="ECO:0000256" key="4">
    <source>
        <dbReference type="ARBA" id="ARBA00022478"/>
    </source>
</evidence>
<proteinExistence type="inferred from homology"/>
<dbReference type="HOGENOM" id="CLU_125406_6_1_9"/>
<dbReference type="GO" id="GO:0003899">
    <property type="term" value="F:DNA-directed RNA polymerase activity"/>
    <property type="evidence" value="ECO:0007669"/>
    <property type="project" value="UniProtKB-UniRule"/>
</dbReference>
<dbReference type="Pfam" id="PF01192">
    <property type="entry name" value="RNA_pol_Rpb6"/>
    <property type="match status" value="1"/>
</dbReference>
<dbReference type="STRING" id="485916.Dtox_2317"/>
<dbReference type="PANTHER" id="PTHR34476:SF1">
    <property type="entry name" value="DNA-DIRECTED RNA POLYMERASE SUBUNIT OMEGA"/>
    <property type="match status" value="1"/>
</dbReference>
<keyword evidence="12" id="KW-1185">Reference proteome</keyword>
<dbReference type="GO" id="GO:0000428">
    <property type="term" value="C:DNA-directed RNA polymerase complex"/>
    <property type="evidence" value="ECO:0007669"/>
    <property type="project" value="UniProtKB-KW"/>
</dbReference>
<name>C8W075_DESAS</name>
<dbReference type="GO" id="GO:0006351">
    <property type="term" value="P:DNA-templated transcription"/>
    <property type="evidence" value="ECO:0007669"/>
    <property type="project" value="UniProtKB-UniRule"/>
</dbReference>
<protein>
    <recommendedName>
        <fullName evidence="3 10">DNA-directed RNA polymerase subunit omega</fullName>
        <shortName evidence="10">RNAP omega subunit</shortName>
        <ecNumber evidence="2 10">2.7.7.6</ecNumber>
    </recommendedName>
    <alternativeName>
        <fullName evidence="10">RNA polymerase omega subunit</fullName>
    </alternativeName>
    <alternativeName>
        <fullName evidence="8 10">Transcriptase subunit omega</fullName>
    </alternativeName>
</protein>
<evidence type="ECO:0000256" key="2">
    <source>
        <dbReference type="ARBA" id="ARBA00012418"/>
    </source>
</evidence>
<dbReference type="Proteomes" id="UP000002217">
    <property type="component" value="Chromosome"/>
</dbReference>
<comment type="similarity">
    <text evidence="1 10">Belongs to the RNA polymerase subunit omega family.</text>
</comment>
<dbReference type="InterPro" id="IPR006110">
    <property type="entry name" value="Pol_omega/Rpo6/RPB6"/>
</dbReference>
<accession>C8W075</accession>
<dbReference type="AlphaFoldDB" id="C8W075"/>
<keyword evidence="7 10" id="KW-0804">Transcription</keyword>
<evidence type="ECO:0000256" key="6">
    <source>
        <dbReference type="ARBA" id="ARBA00022695"/>
    </source>
</evidence>
<evidence type="ECO:0000313" key="11">
    <source>
        <dbReference type="EMBL" id="ACV63130.1"/>
    </source>
</evidence>
<organism evidence="11 12">
    <name type="scientific">Desulfofarcimen acetoxidans (strain ATCC 49208 / DSM 771 / KCTC 5769 / VKM B-1644 / 5575)</name>
    <name type="common">Desulfotomaculum acetoxidans</name>
    <dbReference type="NCBI Taxonomy" id="485916"/>
    <lineage>
        <taxon>Bacteria</taxon>
        <taxon>Bacillati</taxon>
        <taxon>Bacillota</taxon>
        <taxon>Clostridia</taxon>
        <taxon>Eubacteriales</taxon>
        <taxon>Peptococcaceae</taxon>
        <taxon>Desulfofarcimen</taxon>
    </lineage>
</organism>
<dbReference type="eggNOG" id="COG1758">
    <property type="taxonomic scope" value="Bacteria"/>
</dbReference>
<evidence type="ECO:0000256" key="1">
    <source>
        <dbReference type="ARBA" id="ARBA00006711"/>
    </source>
</evidence>
<dbReference type="Gene3D" id="3.90.940.10">
    <property type="match status" value="1"/>
</dbReference>
<dbReference type="EC" id="2.7.7.6" evidence="2 10"/>
<dbReference type="OrthoDB" id="9815459at2"/>
<dbReference type="SUPFAM" id="SSF63562">
    <property type="entry name" value="RPB6/omega subunit-like"/>
    <property type="match status" value="1"/>
</dbReference>
<gene>
    <name evidence="10" type="primary">rpoZ</name>
    <name evidence="11" type="ordered locus">Dtox_2317</name>
</gene>
<evidence type="ECO:0000256" key="10">
    <source>
        <dbReference type="HAMAP-Rule" id="MF_00366"/>
    </source>
</evidence>
<dbReference type="GO" id="GO:0003677">
    <property type="term" value="F:DNA binding"/>
    <property type="evidence" value="ECO:0007669"/>
    <property type="project" value="UniProtKB-UniRule"/>
</dbReference>
<comment type="function">
    <text evidence="10">Promotes RNA polymerase assembly. Latches the N- and C-terminal regions of the beta' subunit thereby facilitating its interaction with the beta and alpha subunits.</text>
</comment>
<dbReference type="RefSeq" id="WP_015757831.1">
    <property type="nucleotide sequence ID" value="NC_013216.1"/>
</dbReference>
<sequence length="68" mass="7752">MNQPSLDVLLDMVDSRYTLVVVSAKRARQLTELFQTNESELPGKPVTTALHELLRGKVRYRRLKAGIK</sequence>
<keyword evidence="6 10" id="KW-0548">Nucleotidyltransferase</keyword>
<evidence type="ECO:0000256" key="5">
    <source>
        <dbReference type="ARBA" id="ARBA00022679"/>
    </source>
</evidence>
<comment type="subunit">
    <text evidence="10">The RNAP catalytic core consists of 2 alpha, 1 beta, 1 beta' and 1 omega subunit. When a sigma factor is associated with the core the holoenzyme is formed, which can initiate transcription.</text>
</comment>
<evidence type="ECO:0000256" key="3">
    <source>
        <dbReference type="ARBA" id="ARBA00013725"/>
    </source>
</evidence>
<evidence type="ECO:0000256" key="7">
    <source>
        <dbReference type="ARBA" id="ARBA00023163"/>
    </source>
</evidence>
<keyword evidence="4 10" id="KW-0240">DNA-directed RNA polymerase</keyword>
<dbReference type="NCBIfam" id="TIGR00690">
    <property type="entry name" value="rpoZ"/>
    <property type="match status" value="1"/>
</dbReference>
<dbReference type="HAMAP" id="MF_00366">
    <property type="entry name" value="RNApol_bact_RpoZ"/>
    <property type="match status" value="1"/>
</dbReference>
<dbReference type="KEGG" id="dae:Dtox_2317"/>
<comment type="catalytic activity">
    <reaction evidence="9 10">
        <text>RNA(n) + a ribonucleoside 5'-triphosphate = RNA(n+1) + diphosphate</text>
        <dbReference type="Rhea" id="RHEA:21248"/>
        <dbReference type="Rhea" id="RHEA-COMP:14527"/>
        <dbReference type="Rhea" id="RHEA-COMP:17342"/>
        <dbReference type="ChEBI" id="CHEBI:33019"/>
        <dbReference type="ChEBI" id="CHEBI:61557"/>
        <dbReference type="ChEBI" id="CHEBI:140395"/>
        <dbReference type="EC" id="2.7.7.6"/>
    </reaction>
</comment>
<keyword evidence="5 10" id="KW-0808">Transferase</keyword>
<evidence type="ECO:0000256" key="8">
    <source>
        <dbReference type="ARBA" id="ARBA00029924"/>
    </source>
</evidence>
<dbReference type="InterPro" id="IPR003716">
    <property type="entry name" value="DNA-dir_RNA_pol_omega"/>
</dbReference>
<dbReference type="InterPro" id="IPR036161">
    <property type="entry name" value="RPB6/omega-like_sf"/>
</dbReference>
<evidence type="ECO:0000313" key="12">
    <source>
        <dbReference type="Proteomes" id="UP000002217"/>
    </source>
</evidence>
<reference evidence="11 12" key="1">
    <citation type="journal article" date="2009" name="Stand. Genomic Sci.">
        <title>Complete genome sequence of Desulfotomaculum acetoxidans type strain (5575).</title>
        <authorList>
            <person name="Spring S."/>
            <person name="Lapidus A."/>
            <person name="Schroder M."/>
            <person name="Gleim D."/>
            <person name="Sims D."/>
            <person name="Meincke L."/>
            <person name="Glavina Del Rio T."/>
            <person name="Tice H."/>
            <person name="Copeland A."/>
            <person name="Cheng J.F."/>
            <person name="Lucas S."/>
            <person name="Chen F."/>
            <person name="Nolan M."/>
            <person name="Bruce D."/>
            <person name="Goodwin L."/>
            <person name="Pitluck S."/>
            <person name="Ivanova N."/>
            <person name="Mavromatis K."/>
            <person name="Mikhailova N."/>
            <person name="Pati A."/>
            <person name="Chen A."/>
            <person name="Palaniappan K."/>
            <person name="Land M."/>
            <person name="Hauser L."/>
            <person name="Chang Y.J."/>
            <person name="Jeffries C.D."/>
            <person name="Chain P."/>
            <person name="Saunders E."/>
            <person name="Brettin T."/>
            <person name="Detter J.C."/>
            <person name="Goker M."/>
            <person name="Bristow J."/>
            <person name="Eisen J.A."/>
            <person name="Markowitz V."/>
            <person name="Hugenholtz P."/>
            <person name="Kyrpides N.C."/>
            <person name="Klenk H.P."/>
            <person name="Han C."/>
        </authorList>
    </citation>
    <scope>NUCLEOTIDE SEQUENCE [LARGE SCALE GENOMIC DNA]</scope>
    <source>
        <strain evidence="12">ATCC 49208 / DSM 771 / VKM B-1644</strain>
    </source>
</reference>